<evidence type="ECO:0000256" key="5">
    <source>
        <dbReference type="ARBA" id="ARBA00038514"/>
    </source>
</evidence>
<evidence type="ECO:0000256" key="2">
    <source>
        <dbReference type="ARBA" id="ARBA00022692"/>
    </source>
</evidence>
<dbReference type="RefSeq" id="WP_190421946.1">
    <property type="nucleotide sequence ID" value="NZ_JAAOCA010000018.1"/>
</dbReference>
<proteinExistence type="inferred from homology"/>
<dbReference type="InterPro" id="IPR036259">
    <property type="entry name" value="MFS_trans_sf"/>
</dbReference>
<feature type="transmembrane region" description="Helical" evidence="6">
    <location>
        <begin position="354"/>
        <end position="377"/>
    </location>
</feature>
<dbReference type="PANTHER" id="PTHR11662">
    <property type="entry name" value="SOLUTE CARRIER FAMILY 17"/>
    <property type="match status" value="1"/>
</dbReference>
<accession>A0ABR7Z3L0</accession>
<dbReference type="InterPro" id="IPR020846">
    <property type="entry name" value="MFS_dom"/>
</dbReference>
<dbReference type="Proteomes" id="UP000805841">
    <property type="component" value="Unassembled WGS sequence"/>
</dbReference>
<evidence type="ECO:0000256" key="1">
    <source>
        <dbReference type="ARBA" id="ARBA00004141"/>
    </source>
</evidence>
<feature type="domain" description="Major facilitator superfamily (MFS) profile" evidence="7">
    <location>
        <begin position="9"/>
        <end position="409"/>
    </location>
</feature>
<feature type="transmembrane region" description="Helical" evidence="6">
    <location>
        <begin position="262"/>
        <end position="283"/>
    </location>
</feature>
<feature type="transmembrane region" description="Helical" evidence="6">
    <location>
        <begin position="159"/>
        <end position="180"/>
    </location>
</feature>
<dbReference type="CDD" id="cd17319">
    <property type="entry name" value="MFS_ExuT_GudP_like"/>
    <property type="match status" value="1"/>
</dbReference>
<name>A0ABR7Z3L0_9PSED</name>
<evidence type="ECO:0000256" key="3">
    <source>
        <dbReference type="ARBA" id="ARBA00022989"/>
    </source>
</evidence>
<dbReference type="PANTHER" id="PTHR11662:SF399">
    <property type="entry name" value="FI19708P1-RELATED"/>
    <property type="match status" value="1"/>
</dbReference>
<evidence type="ECO:0000256" key="6">
    <source>
        <dbReference type="SAM" id="Phobius"/>
    </source>
</evidence>
<keyword evidence="3 6" id="KW-1133">Transmembrane helix</keyword>
<feature type="transmembrane region" description="Helical" evidence="6">
    <location>
        <begin position="221"/>
        <end position="242"/>
    </location>
</feature>
<organism evidence="8 9">
    <name type="scientific">Pseudomonas typographi</name>
    <dbReference type="NCBI Taxonomy" id="2715964"/>
    <lineage>
        <taxon>Bacteria</taxon>
        <taxon>Pseudomonadati</taxon>
        <taxon>Pseudomonadota</taxon>
        <taxon>Gammaproteobacteria</taxon>
        <taxon>Pseudomonadales</taxon>
        <taxon>Pseudomonadaceae</taxon>
        <taxon>Pseudomonas</taxon>
    </lineage>
</organism>
<feature type="transmembrane region" description="Helical" evidence="6">
    <location>
        <begin position="295"/>
        <end position="314"/>
    </location>
</feature>
<reference evidence="8 9" key="1">
    <citation type="journal article" date="2020" name="Insects">
        <title>Bacteria Belonging to Pseudomonas typographi sp. nov. from the Bark Beetle Ips typographus Have Genomic Potential to Aid in the Host Ecology.</title>
        <authorList>
            <person name="Peral-Aranega E."/>
            <person name="Saati-Santamaria Z."/>
            <person name="Kolarik M."/>
            <person name="Rivas R."/>
            <person name="Garcia-Fraile P."/>
        </authorList>
    </citation>
    <scope>NUCLEOTIDE SEQUENCE [LARGE SCALE GENOMIC DNA]</scope>
    <source>
        <strain evidence="8 9">CA3A</strain>
    </source>
</reference>
<comment type="caution">
    <text evidence="8">The sequence shown here is derived from an EMBL/GenBank/DDBJ whole genome shotgun (WGS) entry which is preliminary data.</text>
</comment>
<feature type="transmembrane region" description="Helical" evidence="6">
    <location>
        <begin position="383"/>
        <end position="405"/>
    </location>
</feature>
<feature type="transmembrane region" description="Helical" evidence="6">
    <location>
        <begin position="320"/>
        <end position="342"/>
    </location>
</feature>
<feature type="transmembrane region" description="Helical" evidence="6">
    <location>
        <begin position="46"/>
        <end position="67"/>
    </location>
</feature>
<evidence type="ECO:0000313" key="8">
    <source>
        <dbReference type="EMBL" id="MBD1600002.1"/>
    </source>
</evidence>
<dbReference type="PROSITE" id="PS50850">
    <property type="entry name" value="MFS"/>
    <property type="match status" value="1"/>
</dbReference>
<feature type="transmembrane region" description="Helical" evidence="6">
    <location>
        <begin position="79"/>
        <end position="106"/>
    </location>
</feature>
<comment type="subcellular location">
    <subcellularLocation>
        <location evidence="1">Membrane</location>
        <topology evidence="1">Multi-pass membrane protein</topology>
    </subcellularLocation>
</comment>
<comment type="similarity">
    <text evidence="5">Belongs to the major facilitator superfamily. Phthalate permease family.</text>
</comment>
<evidence type="ECO:0000256" key="4">
    <source>
        <dbReference type="ARBA" id="ARBA00023136"/>
    </source>
</evidence>
<keyword evidence="2 6" id="KW-0812">Transmembrane</keyword>
<dbReference type="InterPro" id="IPR011701">
    <property type="entry name" value="MFS"/>
</dbReference>
<evidence type="ECO:0000259" key="7">
    <source>
        <dbReference type="PROSITE" id="PS50850"/>
    </source>
</evidence>
<dbReference type="Pfam" id="PF07690">
    <property type="entry name" value="MFS_1"/>
    <property type="match status" value="1"/>
</dbReference>
<protein>
    <submittedName>
        <fullName evidence="8">MFS transporter</fullName>
    </submittedName>
</protein>
<dbReference type="SUPFAM" id="SSF103473">
    <property type="entry name" value="MFS general substrate transporter"/>
    <property type="match status" value="1"/>
</dbReference>
<keyword evidence="9" id="KW-1185">Reference proteome</keyword>
<evidence type="ECO:0000313" key="9">
    <source>
        <dbReference type="Proteomes" id="UP000805841"/>
    </source>
</evidence>
<dbReference type="InterPro" id="IPR050382">
    <property type="entry name" value="MFS_Na/Anion_cotransporter"/>
</dbReference>
<dbReference type="Gene3D" id="1.20.1250.20">
    <property type="entry name" value="MFS general substrate transporter like domains"/>
    <property type="match status" value="2"/>
</dbReference>
<gene>
    <name evidence="8" type="ORF">HAQ05_14995</name>
</gene>
<sequence length="430" mass="46512">MFGQGRTLIIIMLFLAGVVNYLDRSALSVAAPFIQNDYGLTTGEMGMIFSSFFVGYTVFNFVGGWAADRYGAKTTLLLAMALWSLFSGLMVLTIGFASLVFIRILFGMGEGPLSVTTSKMVNNWYTPKRRARALGTSMSGTPLGGAISGPVVGFIAISYGWKVSFIIIMTLGLIWALVWFKFVKDKPQGKVADEILKAEGKSEVAALPVHPLRYYLKQPTVLFTALAFFSYNYTLFFFLTWFPSYLTMARGLDVKDMSIATVIPWLLGFLGLALGGFISDFVFKKTGRMMFSRKVVLVTCLLVCAACIAFAGMVNALYPAVILVALAVFFLYLTGAIYWAIIQDTVPAARVGGVSGFMHFLANTSGVIGPTLTGFLVQFTGSFTSAFLLAGLLTVIGAGCVARYVKPLSAADTGNSEVRRPQSSSALSRP</sequence>
<keyword evidence="4 6" id="KW-0472">Membrane</keyword>
<dbReference type="EMBL" id="JAAOCA010000018">
    <property type="protein sequence ID" value="MBD1600002.1"/>
    <property type="molecule type" value="Genomic_DNA"/>
</dbReference>